<keyword evidence="2" id="KW-1185">Reference proteome</keyword>
<organism evidence="1 2">
    <name type="scientific">Solanum verrucosum</name>
    <dbReference type="NCBI Taxonomy" id="315347"/>
    <lineage>
        <taxon>Eukaryota</taxon>
        <taxon>Viridiplantae</taxon>
        <taxon>Streptophyta</taxon>
        <taxon>Embryophyta</taxon>
        <taxon>Tracheophyta</taxon>
        <taxon>Spermatophyta</taxon>
        <taxon>Magnoliopsida</taxon>
        <taxon>eudicotyledons</taxon>
        <taxon>Gunneridae</taxon>
        <taxon>Pentapetalae</taxon>
        <taxon>asterids</taxon>
        <taxon>lamiids</taxon>
        <taxon>Solanales</taxon>
        <taxon>Solanaceae</taxon>
        <taxon>Solanoideae</taxon>
        <taxon>Solaneae</taxon>
        <taxon>Solanum</taxon>
    </lineage>
</organism>
<dbReference type="SUPFAM" id="SSF58038">
    <property type="entry name" value="SNARE fusion complex"/>
    <property type="match status" value="1"/>
</dbReference>
<gene>
    <name evidence="1" type="ORF">MTR67_002035</name>
</gene>
<evidence type="ECO:0008006" key="3">
    <source>
        <dbReference type="Google" id="ProtNLM"/>
    </source>
</evidence>
<sequence length="161" mass="17790">VKGLSSEESVVRNDLVHAPPDRINAISDGAAAAPKQSGGWGGSGSCAEIKFDSGCYKDQGLEVISECRDTLKNMASEMNEELDRQVPLMDETESKIDNATSDLKNTWMLGLRTQLTRIVLLSFDVPDLTSLFLFQLRSSRNFCIDIILLCVILRIAAYLYK</sequence>
<dbReference type="Proteomes" id="UP001234989">
    <property type="component" value="Chromosome 1"/>
</dbReference>
<protein>
    <recommendedName>
        <fullName evidence="3">t-SNARE coiled-coil homology domain-containing protein</fullName>
    </recommendedName>
</protein>
<dbReference type="AlphaFoldDB" id="A0AAF0TCY3"/>
<dbReference type="Gene3D" id="1.20.5.110">
    <property type="match status" value="1"/>
</dbReference>
<evidence type="ECO:0000313" key="2">
    <source>
        <dbReference type="Proteomes" id="UP001234989"/>
    </source>
</evidence>
<dbReference type="CDD" id="cd15841">
    <property type="entry name" value="SNARE_Qc"/>
    <property type="match status" value="1"/>
</dbReference>
<dbReference type="EMBL" id="CP133612">
    <property type="protein sequence ID" value="WMV08650.1"/>
    <property type="molecule type" value="Genomic_DNA"/>
</dbReference>
<feature type="non-terminal residue" evidence="1">
    <location>
        <position position="1"/>
    </location>
</feature>
<name>A0AAF0TCY3_SOLVR</name>
<proteinExistence type="predicted"/>
<reference evidence="1" key="1">
    <citation type="submission" date="2023-08" db="EMBL/GenBank/DDBJ databases">
        <title>A de novo genome assembly of Solanum verrucosum Schlechtendal, a Mexican diploid species geographically isolated from the other diploid A-genome species in potato relatives.</title>
        <authorList>
            <person name="Hosaka K."/>
        </authorList>
    </citation>
    <scope>NUCLEOTIDE SEQUENCE</scope>
    <source>
        <tissue evidence="1">Young leaves</tissue>
    </source>
</reference>
<accession>A0AAF0TCY3</accession>
<evidence type="ECO:0000313" key="1">
    <source>
        <dbReference type="EMBL" id="WMV08650.1"/>
    </source>
</evidence>